<comment type="caution">
    <text evidence="1">The sequence shown here is derived from an EMBL/GenBank/DDBJ whole genome shotgun (WGS) entry which is preliminary data.</text>
</comment>
<accession>A0A3E2TWE3</accession>
<protein>
    <submittedName>
        <fullName evidence="1">Uncharacterized protein</fullName>
    </submittedName>
</protein>
<dbReference type="EMBL" id="QVES01000013">
    <property type="protein sequence ID" value="RGB83986.1"/>
    <property type="molecule type" value="Genomic_DNA"/>
</dbReference>
<name>A0A3E2TWE3_9FIRM</name>
<sequence>MPAAIGLRHPASASCLGRHSRLAGRCPNNSSLFPPLAAVVVVALWASIAERVFFICSSETPAGVSELLFYGRKAYPPRIVILPIILRHFLAGAARKSALFP</sequence>
<reference evidence="1 2" key="1">
    <citation type="submission" date="2018-08" db="EMBL/GenBank/DDBJ databases">
        <title>A genome reference for cultivated species of the human gut microbiota.</title>
        <authorList>
            <person name="Zou Y."/>
            <person name="Xue W."/>
            <person name="Luo G."/>
        </authorList>
    </citation>
    <scope>NUCLEOTIDE SEQUENCE [LARGE SCALE GENOMIC DNA]</scope>
    <source>
        <strain evidence="1 2">AF31-14AC</strain>
    </source>
</reference>
<dbReference type="AlphaFoldDB" id="A0A3E2TWE3"/>
<evidence type="ECO:0000313" key="1">
    <source>
        <dbReference type="EMBL" id="RGB83986.1"/>
    </source>
</evidence>
<evidence type="ECO:0000313" key="2">
    <source>
        <dbReference type="Proteomes" id="UP000260782"/>
    </source>
</evidence>
<dbReference type="Proteomes" id="UP000260782">
    <property type="component" value="Unassembled WGS sequence"/>
</dbReference>
<organism evidence="1 2">
    <name type="scientific">Faecalibacterium prausnitzii</name>
    <dbReference type="NCBI Taxonomy" id="853"/>
    <lineage>
        <taxon>Bacteria</taxon>
        <taxon>Bacillati</taxon>
        <taxon>Bacillota</taxon>
        <taxon>Clostridia</taxon>
        <taxon>Eubacteriales</taxon>
        <taxon>Oscillospiraceae</taxon>
        <taxon>Faecalibacterium</taxon>
    </lineage>
</organism>
<proteinExistence type="predicted"/>
<gene>
    <name evidence="1" type="ORF">DWZ25_11070</name>
</gene>